<dbReference type="InterPro" id="IPR017896">
    <property type="entry name" value="4Fe4S_Fe-S-bd"/>
</dbReference>
<keyword evidence="11 12" id="KW-0003">3Fe-4S</keyword>
<dbReference type="PANTHER" id="PTHR42859:SF2">
    <property type="entry name" value="FERREDOXIN"/>
    <property type="match status" value="1"/>
</dbReference>
<dbReference type="AlphaFoldDB" id="A0A7I9Y1N9"/>
<keyword evidence="4 12" id="KW-0813">Transport</keyword>
<dbReference type="Proteomes" id="UP000465361">
    <property type="component" value="Unassembled WGS sequence"/>
</dbReference>
<reference evidence="15 16" key="1">
    <citation type="journal article" date="2019" name="Emerg. Microbes Infect.">
        <title>Comprehensive subspecies identification of 175 nontuberculous mycobacteria species based on 7547 genomic profiles.</title>
        <authorList>
            <person name="Matsumoto Y."/>
            <person name="Kinjo T."/>
            <person name="Motooka D."/>
            <person name="Nabeya D."/>
            <person name="Jung N."/>
            <person name="Uechi K."/>
            <person name="Horii T."/>
            <person name="Iida T."/>
            <person name="Fujita J."/>
            <person name="Nakamura S."/>
        </authorList>
    </citation>
    <scope>NUCLEOTIDE SEQUENCE [LARGE SCALE GENOMIC DNA]</scope>
    <source>
        <strain evidence="15 16">JCM 17322</strain>
    </source>
</reference>
<dbReference type="PANTHER" id="PTHR42859">
    <property type="entry name" value="OXIDOREDUCTASE"/>
    <property type="match status" value="1"/>
</dbReference>
<keyword evidence="7" id="KW-0677">Repeat</keyword>
<evidence type="ECO:0000256" key="4">
    <source>
        <dbReference type="ARBA" id="ARBA00022448"/>
    </source>
</evidence>
<comment type="function">
    <text evidence="2 12">Ferredoxins are iron-sulfur proteins that transfer electrons in a wide variety of metabolic reactions.</text>
</comment>
<dbReference type="Pfam" id="PF00037">
    <property type="entry name" value="Fer4"/>
    <property type="match status" value="1"/>
</dbReference>
<dbReference type="Gene3D" id="3.30.70.20">
    <property type="match status" value="1"/>
</dbReference>
<dbReference type="PROSITE" id="PS51379">
    <property type="entry name" value="4FE4S_FER_2"/>
    <property type="match status" value="1"/>
</dbReference>
<dbReference type="RefSeq" id="WP_163758972.1">
    <property type="nucleotide sequence ID" value="NZ_BLKW01000004.1"/>
</dbReference>
<evidence type="ECO:0000256" key="11">
    <source>
        <dbReference type="ARBA" id="ARBA00023291"/>
    </source>
</evidence>
<evidence type="ECO:0000256" key="13">
    <source>
        <dbReference type="SAM" id="MobiDB-lite"/>
    </source>
</evidence>
<dbReference type="GO" id="GO:0009055">
    <property type="term" value="F:electron transfer activity"/>
    <property type="evidence" value="ECO:0007669"/>
    <property type="project" value="UniProtKB-UniRule"/>
</dbReference>
<dbReference type="PROSITE" id="PS00198">
    <property type="entry name" value="4FE4S_FER_1"/>
    <property type="match status" value="1"/>
</dbReference>
<dbReference type="EMBL" id="BLKW01000004">
    <property type="protein sequence ID" value="GFG75954.1"/>
    <property type="molecule type" value="Genomic_DNA"/>
</dbReference>
<evidence type="ECO:0000256" key="8">
    <source>
        <dbReference type="ARBA" id="ARBA00022982"/>
    </source>
</evidence>
<evidence type="ECO:0000256" key="5">
    <source>
        <dbReference type="ARBA" id="ARBA00022485"/>
    </source>
</evidence>
<evidence type="ECO:0000313" key="15">
    <source>
        <dbReference type="EMBL" id="GFG75954.1"/>
    </source>
</evidence>
<dbReference type="NCBIfam" id="NF045480">
    <property type="entry name" value="FdxA_Actino"/>
    <property type="match status" value="1"/>
</dbReference>
<evidence type="ECO:0000256" key="2">
    <source>
        <dbReference type="ARBA" id="ARBA00003532"/>
    </source>
</evidence>
<evidence type="ECO:0000313" key="16">
    <source>
        <dbReference type="Proteomes" id="UP000465361"/>
    </source>
</evidence>
<keyword evidence="6 12" id="KW-0479">Metal-binding</keyword>
<keyword evidence="8 12" id="KW-0249">Electron transport</keyword>
<comment type="caution">
    <text evidence="15">The sequence shown here is derived from an EMBL/GenBank/DDBJ whole genome shotgun (WGS) entry which is preliminary data.</text>
</comment>
<evidence type="ECO:0000256" key="3">
    <source>
        <dbReference type="ARBA" id="ARBA00013529"/>
    </source>
</evidence>
<evidence type="ECO:0000256" key="7">
    <source>
        <dbReference type="ARBA" id="ARBA00022737"/>
    </source>
</evidence>
<dbReference type="PRINTS" id="PR00354">
    <property type="entry name" value="7FE8SFRDOXIN"/>
</dbReference>
<keyword evidence="5 12" id="KW-0004">4Fe-4S</keyword>
<dbReference type="GO" id="GO:0051538">
    <property type="term" value="F:3 iron, 4 sulfur cluster binding"/>
    <property type="evidence" value="ECO:0007669"/>
    <property type="project" value="UniProtKB-UniRule"/>
</dbReference>
<name>A0A7I9Y1N9_9MYCO</name>
<evidence type="ECO:0000256" key="6">
    <source>
        <dbReference type="ARBA" id="ARBA00022723"/>
    </source>
</evidence>
<keyword evidence="16" id="KW-1185">Reference proteome</keyword>
<evidence type="ECO:0000256" key="12">
    <source>
        <dbReference type="RuleBase" id="RU365098"/>
    </source>
</evidence>
<evidence type="ECO:0000259" key="14">
    <source>
        <dbReference type="PROSITE" id="PS51379"/>
    </source>
</evidence>
<feature type="domain" description="4Fe-4S ferredoxin-type" evidence="14">
    <location>
        <begin position="31"/>
        <end position="60"/>
    </location>
</feature>
<dbReference type="InterPro" id="IPR017900">
    <property type="entry name" value="4Fe4S_Fe_S_CS"/>
</dbReference>
<protein>
    <recommendedName>
        <fullName evidence="3 12">Ferredoxin</fullName>
    </recommendedName>
</protein>
<gene>
    <name evidence="15" type="primary">fdxC_2</name>
    <name evidence="15" type="ORF">MBOT_33190</name>
</gene>
<dbReference type="GO" id="GO:0051539">
    <property type="term" value="F:4 iron, 4 sulfur cluster binding"/>
    <property type="evidence" value="ECO:0007669"/>
    <property type="project" value="UniProtKB-UniRule"/>
</dbReference>
<evidence type="ECO:0000256" key="1">
    <source>
        <dbReference type="ARBA" id="ARBA00001966"/>
    </source>
</evidence>
<organism evidence="15 16">
    <name type="scientific">Mycobacterium botniense</name>
    <dbReference type="NCBI Taxonomy" id="84962"/>
    <lineage>
        <taxon>Bacteria</taxon>
        <taxon>Bacillati</taxon>
        <taxon>Actinomycetota</taxon>
        <taxon>Actinomycetes</taxon>
        <taxon>Mycobacteriales</taxon>
        <taxon>Mycobacteriaceae</taxon>
        <taxon>Mycobacterium</taxon>
    </lineage>
</organism>
<keyword evidence="9 12" id="KW-0408">Iron</keyword>
<dbReference type="InterPro" id="IPR054830">
    <property type="entry name" value="FdxA_Actino"/>
</dbReference>
<keyword evidence="10 12" id="KW-0411">Iron-sulfur</keyword>
<dbReference type="InterPro" id="IPR000813">
    <property type="entry name" value="7Fe_ferredoxin"/>
</dbReference>
<evidence type="ECO:0000256" key="9">
    <source>
        <dbReference type="ARBA" id="ARBA00023004"/>
    </source>
</evidence>
<dbReference type="InterPro" id="IPR050294">
    <property type="entry name" value="RnfB_subfamily"/>
</dbReference>
<dbReference type="SUPFAM" id="SSF54862">
    <property type="entry name" value="4Fe-4S ferredoxins"/>
    <property type="match status" value="1"/>
</dbReference>
<accession>A0A7I9Y1N9</accession>
<comment type="cofactor">
    <cofactor evidence="12">
        <name>[3Fe-4S] cluster</name>
        <dbReference type="ChEBI" id="CHEBI:21137"/>
    </cofactor>
    <text evidence="12">Binds 1 [3Fe-4S] cluster.</text>
</comment>
<feature type="region of interest" description="Disordered" evidence="13">
    <location>
        <begin position="86"/>
        <end position="113"/>
    </location>
</feature>
<proteinExistence type="predicted"/>
<dbReference type="GO" id="GO:0046872">
    <property type="term" value="F:metal ion binding"/>
    <property type="evidence" value="ECO:0007669"/>
    <property type="project" value="UniProtKB-UniRule"/>
</dbReference>
<sequence length="113" mass="12277">MTYVITEPCVDVKDKTCIDECPVDCIYEGARMLYIHPDECVDCGACEPVCPVEAIYYEDDLPEQWGEYTQINADFFAELGSPGGASKVGLTENDPPAVKNLPSRAEDPAAPGV</sequence>
<evidence type="ECO:0000256" key="10">
    <source>
        <dbReference type="ARBA" id="ARBA00023014"/>
    </source>
</evidence>
<comment type="cofactor">
    <cofactor evidence="1 12">
        <name>[4Fe-4S] cluster</name>
        <dbReference type="ChEBI" id="CHEBI:49883"/>
    </cofactor>
</comment>